<name>A0A6J6EB87_9ZZZZ</name>
<proteinExistence type="predicted"/>
<gene>
    <name evidence="2" type="ORF">UFOPK1704_00467</name>
</gene>
<protein>
    <submittedName>
        <fullName evidence="2">Unannotated protein</fullName>
    </submittedName>
</protein>
<sequence length="169" mass="17820">MNDMNGRGIIRANAFLTALFVISAIVAAVVFDDPWKNIAAGIALGCFAAGVVVFLWGYWTAVQRSRVDNIAVSSLYFLVDKCAPKSVARIMNGLLAVQVVVSIATASVRSSTNGEPGSTLAYGILVPMLGLGLNGLWGAFYGSFRPRRDTKIEGVPDEGPASGQDVGHD</sequence>
<evidence type="ECO:0000313" key="2">
    <source>
        <dbReference type="EMBL" id="CAB4571543.1"/>
    </source>
</evidence>
<keyword evidence="1" id="KW-0472">Membrane</keyword>
<keyword evidence="1" id="KW-1133">Transmembrane helix</keyword>
<feature type="transmembrane region" description="Helical" evidence="1">
    <location>
        <begin position="90"/>
        <end position="108"/>
    </location>
</feature>
<dbReference type="AlphaFoldDB" id="A0A6J6EB87"/>
<reference evidence="2" key="1">
    <citation type="submission" date="2020-05" db="EMBL/GenBank/DDBJ databases">
        <authorList>
            <person name="Chiriac C."/>
            <person name="Salcher M."/>
            <person name="Ghai R."/>
            <person name="Kavagutti S V."/>
        </authorList>
    </citation>
    <scope>NUCLEOTIDE SEQUENCE</scope>
</reference>
<feature type="transmembrane region" description="Helical" evidence="1">
    <location>
        <begin position="120"/>
        <end position="141"/>
    </location>
</feature>
<feature type="transmembrane region" description="Helical" evidence="1">
    <location>
        <begin position="37"/>
        <end position="59"/>
    </location>
</feature>
<accession>A0A6J6EB87</accession>
<feature type="transmembrane region" description="Helical" evidence="1">
    <location>
        <begin position="12"/>
        <end position="31"/>
    </location>
</feature>
<keyword evidence="1" id="KW-0812">Transmembrane</keyword>
<evidence type="ECO:0000256" key="1">
    <source>
        <dbReference type="SAM" id="Phobius"/>
    </source>
</evidence>
<dbReference type="EMBL" id="CAEZTQ010000069">
    <property type="protein sequence ID" value="CAB4571543.1"/>
    <property type="molecule type" value="Genomic_DNA"/>
</dbReference>
<organism evidence="2">
    <name type="scientific">freshwater metagenome</name>
    <dbReference type="NCBI Taxonomy" id="449393"/>
    <lineage>
        <taxon>unclassified sequences</taxon>
        <taxon>metagenomes</taxon>
        <taxon>ecological metagenomes</taxon>
    </lineage>
</organism>